<evidence type="ECO:0000313" key="3">
    <source>
        <dbReference type="EnsemblPlants" id="AES65142"/>
    </source>
</evidence>
<dbReference type="ExpressionAtlas" id="G7INF9">
    <property type="expression patterns" value="differential"/>
</dbReference>
<gene>
    <name evidence="2" type="ordered locus">MTR_2g035900</name>
</gene>
<reference evidence="2 4" key="2">
    <citation type="journal article" date="2014" name="BMC Genomics">
        <title>An improved genome release (version Mt4.0) for the model legume Medicago truncatula.</title>
        <authorList>
            <person name="Tang H."/>
            <person name="Krishnakumar V."/>
            <person name="Bidwell S."/>
            <person name="Rosen B."/>
            <person name="Chan A."/>
            <person name="Zhou S."/>
            <person name="Gentzbittel L."/>
            <person name="Childs K.L."/>
            <person name="Yandell M."/>
            <person name="Gundlach H."/>
            <person name="Mayer K.F."/>
            <person name="Schwartz D.C."/>
            <person name="Town C.D."/>
        </authorList>
    </citation>
    <scope>GENOME REANNOTATION</scope>
    <source>
        <strain evidence="3 4">cv. Jemalong A17</strain>
    </source>
</reference>
<protein>
    <recommendedName>
        <fullName evidence="5">Protein FAR1-RELATED SEQUENCE</fullName>
    </recommendedName>
</protein>
<feature type="region of interest" description="Disordered" evidence="1">
    <location>
        <begin position="182"/>
        <end position="201"/>
    </location>
</feature>
<evidence type="ECO:0000313" key="2">
    <source>
        <dbReference type="EMBL" id="AES65142.1"/>
    </source>
</evidence>
<organism evidence="2 4">
    <name type="scientific">Medicago truncatula</name>
    <name type="common">Barrel medic</name>
    <name type="synonym">Medicago tribuloides</name>
    <dbReference type="NCBI Taxonomy" id="3880"/>
    <lineage>
        <taxon>Eukaryota</taxon>
        <taxon>Viridiplantae</taxon>
        <taxon>Streptophyta</taxon>
        <taxon>Embryophyta</taxon>
        <taxon>Tracheophyta</taxon>
        <taxon>Spermatophyta</taxon>
        <taxon>Magnoliopsida</taxon>
        <taxon>eudicotyledons</taxon>
        <taxon>Gunneridae</taxon>
        <taxon>Pentapetalae</taxon>
        <taxon>rosids</taxon>
        <taxon>fabids</taxon>
        <taxon>Fabales</taxon>
        <taxon>Fabaceae</taxon>
        <taxon>Papilionoideae</taxon>
        <taxon>50 kb inversion clade</taxon>
        <taxon>NPAAA clade</taxon>
        <taxon>Hologalegina</taxon>
        <taxon>IRL clade</taxon>
        <taxon>Trifolieae</taxon>
        <taxon>Medicago</taxon>
    </lineage>
</organism>
<dbReference type="HOGENOM" id="CLU_1362225_0_0_1"/>
<dbReference type="Proteomes" id="UP000002051">
    <property type="component" value="Chromosome 2"/>
</dbReference>
<dbReference type="AlphaFoldDB" id="G7INF9"/>
<accession>G7INF9</accession>
<evidence type="ECO:0000313" key="4">
    <source>
        <dbReference type="Proteomes" id="UP000002051"/>
    </source>
</evidence>
<name>G7INF9_MEDTR</name>
<dbReference type="PaxDb" id="3880-AES65142"/>
<reference evidence="2 4" key="1">
    <citation type="journal article" date="2011" name="Nature">
        <title>The Medicago genome provides insight into the evolution of rhizobial symbioses.</title>
        <authorList>
            <person name="Young N.D."/>
            <person name="Debelle F."/>
            <person name="Oldroyd G.E."/>
            <person name="Geurts R."/>
            <person name="Cannon S.B."/>
            <person name="Udvardi M.K."/>
            <person name="Benedito V.A."/>
            <person name="Mayer K.F."/>
            <person name="Gouzy J."/>
            <person name="Schoof H."/>
            <person name="Van de Peer Y."/>
            <person name="Proost S."/>
            <person name="Cook D.R."/>
            <person name="Meyers B.C."/>
            <person name="Spannagl M."/>
            <person name="Cheung F."/>
            <person name="De Mita S."/>
            <person name="Krishnakumar V."/>
            <person name="Gundlach H."/>
            <person name="Zhou S."/>
            <person name="Mudge J."/>
            <person name="Bharti A.K."/>
            <person name="Murray J.D."/>
            <person name="Naoumkina M.A."/>
            <person name="Rosen B."/>
            <person name="Silverstein K.A."/>
            <person name="Tang H."/>
            <person name="Rombauts S."/>
            <person name="Zhao P.X."/>
            <person name="Zhou P."/>
            <person name="Barbe V."/>
            <person name="Bardou P."/>
            <person name="Bechner M."/>
            <person name="Bellec A."/>
            <person name="Berger A."/>
            <person name="Berges H."/>
            <person name="Bidwell S."/>
            <person name="Bisseling T."/>
            <person name="Choisne N."/>
            <person name="Couloux A."/>
            <person name="Denny R."/>
            <person name="Deshpande S."/>
            <person name="Dai X."/>
            <person name="Doyle J.J."/>
            <person name="Dudez A.M."/>
            <person name="Farmer A.D."/>
            <person name="Fouteau S."/>
            <person name="Franken C."/>
            <person name="Gibelin C."/>
            <person name="Gish J."/>
            <person name="Goldstein S."/>
            <person name="Gonzalez A.J."/>
            <person name="Green P.J."/>
            <person name="Hallab A."/>
            <person name="Hartog M."/>
            <person name="Hua A."/>
            <person name="Humphray S.J."/>
            <person name="Jeong D.H."/>
            <person name="Jing Y."/>
            <person name="Jocker A."/>
            <person name="Kenton S.M."/>
            <person name="Kim D.J."/>
            <person name="Klee K."/>
            <person name="Lai H."/>
            <person name="Lang C."/>
            <person name="Lin S."/>
            <person name="Macmil S.L."/>
            <person name="Magdelenat G."/>
            <person name="Matthews L."/>
            <person name="McCorrison J."/>
            <person name="Monaghan E.L."/>
            <person name="Mun J.H."/>
            <person name="Najar F.Z."/>
            <person name="Nicholson C."/>
            <person name="Noirot C."/>
            <person name="O'Bleness M."/>
            <person name="Paule C.R."/>
            <person name="Poulain J."/>
            <person name="Prion F."/>
            <person name="Qin B."/>
            <person name="Qu C."/>
            <person name="Retzel E.F."/>
            <person name="Riddle C."/>
            <person name="Sallet E."/>
            <person name="Samain S."/>
            <person name="Samson N."/>
            <person name="Sanders I."/>
            <person name="Saurat O."/>
            <person name="Scarpelli C."/>
            <person name="Schiex T."/>
            <person name="Segurens B."/>
            <person name="Severin A.J."/>
            <person name="Sherrier D.J."/>
            <person name="Shi R."/>
            <person name="Sims S."/>
            <person name="Singer S.R."/>
            <person name="Sinharoy S."/>
            <person name="Sterck L."/>
            <person name="Viollet A."/>
            <person name="Wang B.B."/>
            <person name="Wang K."/>
            <person name="Wang M."/>
            <person name="Wang X."/>
            <person name="Warfsmann J."/>
            <person name="Weissenbach J."/>
            <person name="White D.D."/>
            <person name="White J.D."/>
            <person name="Wiley G.B."/>
            <person name="Wincker P."/>
            <person name="Xing Y."/>
            <person name="Yang L."/>
            <person name="Yao Z."/>
            <person name="Ying F."/>
            <person name="Zhai J."/>
            <person name="Zhou L."/>
            <person name="Zuber A."/>
            <person name="Denarie J."/>
            <person name="Dixon R.A."/>
            <person name="May G.D."/>
            <person name="Schwartz D.C."/>
            <person name="Rogers J."/>
            <person name="Quetier F."/>
            <person name="Town C.D."/>
            <person name="Roe B.A."/>
        </authorList>
    </citation>
    <scope>NUCLEOTIDE SEQUENCE [LARGE SCALE GENOMIC DNA]</scope>
    <source>
        <strain evidence="2">A17</strain>
        <strain evidence="3 4">cv. Jemalong A17</strain>
    </source>
</reference>
<evidence type="ECO:0008006" key="5">
    <source>
        <dbReference type="Google" id="ProtNLM"/>
    </source>
</evidence>
<reference evidence="3" key="3">
    <citation type="submission" date="2015-04" db="UniProtKB">
        <authorList>
            <consortium name="EnsemblPlants"/>
        </authorList>
    </citation>
    <scope>IDENTIFICATION</scope>
    <source>
        <strain evidence="3">cv. Jemalong A17</strain>
    </source>
</reference>
<evidence type="ECO:0000256" key="1">
    <source>
        <dbReference type="SAM" id="MobiDB-lite"/>
    </source>
</evidence>
<sequence length="201" mass="23606">MSTTQRSESMNSFFDGYVSSKFKEFQLKIQNVSRSIIVDTLCDFSEADNMPKIEDNVLESNTQPQSIISKVNEDYKAKEEKILQLRKMMHCVTIAGKNEGKSCMFSVRTFHKRLAQEPQSAISTQLISETEYSVQYSSKTRKKMVYQRCRDWGYTYVHDYLTYMIHKGESIETRRRRRRFTKARARKREDDHAAGSLVHNK</sequence>
<dbReference type="EMBL" id="CM001218">
    <property type="protein sequence ID" value="AES65142.1"/>
    <property type="molecule type" value="Genomic_DNA"/>
</dbReference>
<keyword evidence="4" id="KW-1185">Reference proteome</keyword>
<proteinExistence type="predicted"/>
<dbReference type="EnsemblPlants" id="AES65142">
    <property type="protein sequence ID" value="AES65142"/>
    <property type="gene ID" value="MTR_2g035900"/>
</dbReference>